<dbReference type="AlphaFoldDB" id="A0A6C0F6X1"/>
<sequence length="126" mass="14369">MRGGSASGTKTLELLAQITLGGQNTSSDFIRCKFEFNQNQNRLTKVVMTSINHSLIDVGDQTYVAHDPKRARPEGRCISIEFPQNKTNPLNVRKIVVNAGNQYDRVKRLLGEDNWKSWTYHFNPFK</sequence>
<accession>A0A6C0F6X1</accession>
<reference evidence="1" key="1">
    <citation type="journal article" date="2020" name="Nature">
        <title>Giant virus diversity and host interactions through global metagenomics.</title>
        <authorList>
            <person name="Schulz F."/>
            <person name="Roux S."/>
            <person name="Paez-Espino D."/>
            <person name="Jungbluth S."/>
            <person name="Walsh D.A."/>
            <person name="Denef V.J."/>
            <person name="McMahon K.D."/>
            <person name="Konstantinidis K.T."/>
            <person name="Eloe-Fadrosh E.A."/>
            <person name="Kyrpides N.C."/>
            <person name="Woyke T."/>
        </authorList>
    </citation>
    <scope>NUCLEOTIDE SEQUENCE</scope>
    <source>
        <strain evidence="1">GVMAG-S-ERX555967-130</strain>
    </source>
</reference>
<protein>
    <submittedName>
        <fullName evidence="1">Uncharacterized protein</fullName>
    </submittedName>
</protein>
<name>A0A6C0F6X1_9ZZZZ</name>
<evidence type="ECO:0000313" key="1">
    <source>
        <dbReference type="EMBL" id="QHT36844.1"/>
    </source>
</evidence>
<organism evidence="1">
    <name type="scientific">viral metagenome</name>
    <dbReference type="NCBI Taxonomy" id="1070528"/>
    <lineage>
        <taxon>unclassified sequences</taxon>
        <taxon>metagenomes</taxon>
        <taxon>organismal metagenomes</taxon>
    </lineage>
</organism>
<proteinExistence type="predicted"/>
<dbReference type="EMBL" id="MN738786">
    <property type="protein sequence ID" value="QHT36844.1"/>
    <property type="molecule type" value="Genomic_DNA"/>
</dbReference>